<proteinExistence type="predicted"/>
<evidence type="ECO:0000313" key="1">
    <source>
        <dbReference type="EMBL" id="MBL0764446.1"/>
    </source>
</evidence>
<dbReference type="EMBL" id="JAERQG010000001">
    <property type="protein sequence ID" value="MBL0764446.1"/>
    <property type="molecule type" value="Genomic_DNA"/>
</dbReference>
<dbReference type="RefSeq" id="WP_201918021.1">
    <property type="nucleotide sequence ID" value="NZ_JAERQG010000001.1"/>
</dbReference>
<protein>
    <submittedName>
        <fullName evidence="1">Uncharacterized protein</fullName>
    </submittedName>
</protein>
<dbReference type="AlphaFoldDB" id="A0A937AD23"/>
<accession>A0A937AD23</accession>
<gene>
    <name evidence="1" type="ORF">JKP34_04220</name>
</gene>
<name>A0A937AD23_9BACT</name>
<comment type="caution">
    <text evidence="1">The sequence shown here is derived from an EMBL/GenBank/DDBJ whole genome shotgun (WGS) entry which is preliminary data.</text>
</comment>
<evidence type="ECO:0000313" key="2">
    <source>
        <dbReference type="Proteomes" id="UP000642920"/>
    </source>
</evidence>
<sequence length="75" mass="8956">MFKVSPNYSTNLSFIQVSSLPIEQQEAFMHWIPETSLQQLTINNITMTDCVDYQEYNYWFDFQFHKSGNMLETSF</sequence>
<dbReference type="Proteomes" id="UP000642920">
    <property type="component" value="Unassembled WGS sequence"/>
</dbReference>
<keyword evidence="2" id="KW-1185">Reference proteome</keyword>
<organism evidence="1 2">
    <name type="scientific">Marivirga atlantica</name>
    <dbReference type="NCBI Taxonomy" id="1548457"/>
    <lineage>
        <taxon>Bacteria</taxon>
        <taxon>Pseudomonadati</taxon>
        <taxon>Bacteroidota</taxon>
        <taxon>Cytophagia</taxon>
        <taxon>Cytophagales</taxon>
        <taxon>Marivirgaceae</taxon>
        <taxon>Marivirga</taxon>
    </lineage>
</organism>
<reference evidence="1" key="1">
    <citation type="submission" date="2021-01" db="EMBL/GenBank/DDBJ databases">
        <title>Marivirga sp. nov., isolated from intertidal surface sediments.</title>
        <authorList>
            <person name="Zhang M."/>
        </authorList>
    </citation>
    <scope>NUCLEOTIDE SEQUENCE</scope>
    <source>
        <strain evidence="1">SM1354</strain>
    </source>
</reference>